<dbReference type="SUPFAM" id="SSF53474">
    <property type="entry name" value="alpha/beta-Hydrolases"/>
    <property type="match status" value="1"/>
</dbReference>
<comment type="caution">
    <text evidence="2">The sequence shown here is derived from an EMBL/GenBank/DDBJ whole genome shotgun (WGS) entry which is preliminary data.</text>
</comment>
<dbReference type="GO" id="GO:0016787">
    <property type="term" value="F:hydrolase activity"/>
    <property type="evidence" value="ECO:0007669"/>
    <property type="project" value="UniProtKB-KW"/>
</dbReference>
<dbReference type="PANTHER" id="PTHR43798:SF5">
    <property type="entry name" value="MONOACYLGLYCEROL LIPASE ABHD6"/>
    <property type="match status" value="1"/>
</dbReference>
<evidence type="ECO:0000313" key="2">
    <source>
        <dbReference type="EMBL" id="MBW8685581.1"/>
    </source>
</evidence>
<evidence type="ECO:0000259" key="1">
    <source>
        <dbReference type="Pfam" id="PF00561"/>
    </source>
</evidence>
<accession>A0ABS7GDT2</accession>
<protein>
    <submittedName>
        <fullName evidence="2">Alpha/beta hydrolase</fullName>
    </submittedName>
</protein>
<keyword evidence="3" id="KW-1185">Reference proteome</keyword>
<proteinExistence type="predicted"/>
<dbReference type="InterPro" id="IPR050266">
    <property type="entry name" value="AB_hydrolase_sf"/>
</dbReference>
<evidence type="ECO:0000313" key="3">
    <source>
        <dbReference type="Proteomes" id="UP000812961"/>
    </source>
</evidence>
<name>A0ABS7GDT2_9BACT</name>
<dbReference type="PANTHER" id="PTHR43798">
    <property type="entry name" value="MONOACYLGLYCEROL LIPASE"/>
    <property type="match status" value="1"/>
</dbReference>
<dbReference type="InterPro" id="IPR029058">
    <property type="entry name" value="AB_hydrolase_fold"/>
</dbReference>
<dbReference type="EMBL" id="JAICCF010000003">
    <property type="protein sequence ID" value="MBW8685581.1"/>
    <property type="molecule type" value="Genomic_DNA"/>
</dbReference>
<dbReference type="RefSeq" id="WP_220250917.1">
    <property type="nucleotide sequence ID" value="NZ_JAICCF010000003.1"/>
</dbReference>
<dbReference type="InterPro" id="IPR000073">
    <property type="entry name" value="AB_hydrolase_1"/>
</dbReference>
<feature type="domain" description="AB hydrolase-1" evidence="1">
    <location>
        <begin position="34"/>
        <end position="266"/>
    </location>
</feature>
<reference evidence="2 3" key="1">
    <citation type="submission" date="2021-08" db="EMBL/GenBank/DDBJ databases">
        <title>The genome sequence of Chitinophaga sp. B61.</title>
        <authorList>
            <person name="Zhang X."/>
        </authorList>
    </citation>
    <scope>NUCLEOTIDE SEQUENCE [LARGE SCALE GENOMIC DNA]</scope>
    <source>
        <strain evidence="2 3">B61</strain>
    </source>
</reference>
<dbReference type="Proteomes" id="UP000812961">
    <property type="component" value="Unassembled WGS sequence"/>
</dbReference>
<keyword evidence="2" id="KW-0378">Hydrolase</keyword>
<sequence length="286" mass="31615">MTISLTESAITTPTQLLNTSKGKFAYRVLGAGQPMILLNRFRGTLDSWDPAFLDQLAAHYQVVTLDYPGIGRSSGTLPTDTQSMAESVKAFTDTLGLQQFVIGGWSYGGIMAQAFAATYPELVAGVIVIGSNPLGTNPVPPEQIFFDTALKPVNDLADEMILFFEPASQISVAAGERSHERIAQRQEDQDIPVTPDVFPLYFKGGGDARLDPYHNREKLLTTTLPILVLMGDHDPSFPVENWFPLVKQSKTMQLIILPQTGHGPQHQYPELCVDYIRAFIERKINY</sequence>
<dbReference type="Pfam" id="PF00561">
    <property type="entry name" value="Abhydrolase_1"/>
    <property type="match status" value="1"/>
</dbReference>
<dbReference type="Gene3D" id="3.40.50.1820">
    <property type="entry name" value="alpha/beta hydrolase"/>
    <property type="match status" value="1"/>
</dbReference>
<gene>
    <name evidence="2" type="ORF">K1Y79_14670</name>
</gene>
<dbReference type="PRINTS" id="PR00111">
    <property type="entry name" value="ABHYDROLASE"/>
</dbReference>
<organism evidence="2 3">
    <name type="scientific">Chitinophaga rhizophila</name>
    <dbReference type="NCBI Taxonomy" id="2866212"/>
    <lineage>
        <taxon>Bacteria</taxon>
        <taxon>Pseudomonadati</taxon>
        <taxon>Bacteroidota</taxon>
        <taxon>Chitinophagia</taxon>
        <taxon>Chitinophagales</taxon>
        <taxon>Chitinophagaceae</taxon>
        <taxon>Chitinophaga</taxon>
    </lineage>
</organism>